<reference evidence="1 2" key="1">
    <citation type="submission" date="2019-02" db="EMBL/GenBank/DDBJ databases">
        <title>Deep-cultivation of Planctomycetes and their phenomic and genomic characterization uncovers novel biology.</title>
        <authorList>
            <person name="Wiegand S."/>
            <person name="Jogler M."/>
            <person name="Boedeker C."/>
            <person name="Pinto D."/>
            <person name="Vollmers J."/>
            <person name="Rivas-Marin E."/>
            <person name="Kohn T."/>
            <person name="Peeters S.H."/>
            <person name="Heuer A."/>
            <person name="Rast P."/>
            <person name="Oberbeckmann S."/>
            <person name="Bunk B."/>
            <person name="Jeske O."/>
            <person name="Meyerdierks A."/>
            <person name="Storesund J.E."/>
            <person name="Kallscheuer N."/>
            <person name="Luecker S."/>
            <person name="Lage O.M."/>
            <person name="Pohl T."/>
            <person name="Merkel B.J."/>
            <person name="Hornburger P."/>
            <person name="Mueller R.-W."/>
            <person name="Bruemmer F."/>
            <person name="Labrenz M."/>
            <person name="Spormann A.M."/>
            <person name="Op den Camp H."/>
            <person name="Overmann J."/>
            <person name="Amann R."/>
            <person name="Jetten M.S.M."/>
            <person name="Mascher T."/>
            <person name="Medema M.H."/>
            <person name="Devos D.P."/>
            <person name="Kaster A.-K."/>
            <person name="Ovreas L."/>
            <person name="Rohde M."/>
            <person name="Galperin M.Y."/>
            <person name="Jogler C."/>
        </authorList>
    </citation>
    <scope>NUCLEOTIDE SEQUENCE [LARGE SCALE GENOMIC DNA]</scope>
    <source>
        <strain evidence="1 2">Pan181</strain>
    </source>
</reference>
<sequence>MSDIAVEESASTGEVSSPAFDLIMNDVEIFTDNENAVVLLKAAEGVSGPVEITVTVTNSLGNSYEQKFTVDVEDDTYDTRPFLADIDPVSTTEGTAVSIQLEYFDAEDDPVVYQAYTVGDVDYTYELSDSGLLTVTPPDGFTGEMQIGVLVARETPLNSSDYDSQVITIEVLADSMT</sequence>
<dbReference type="EMBL" id="CP036278">
    <property type="protein sequence ID" value="QDU55514.1"/>
    <property type="molecule type" value="Genomic_DNA"/>
</dbReference>
<accession>A0A518ALF3</accession>
<keyword evidence="2" id="KW-1185">Reference proteome</keyword>
<dbReference type="AlphaFoldDB" id="A0A518ALF3"/>
<protein>
    <submittedName>
        <fullName evidence="1">Uncharacterized protein</fullName>
    </submittedName>
</protein>
<dbReference type="KEGG" id="amuc:Pan181_17040"/>
<dbReference type="Proteomes" id="UP000315750">
    <property type="component" value="Chromosome"/>
</dbReference>
<dbReference type="OrthoDB" id="270889at2"/>
<organism evidence="1 2">
    <name type="scientific">Aeoliella mucimassa</name>
    <dbReference type="NCBI Taxonomy" id="2527972"/>
    <lineage>
        <taxon>Bacteria</taxon>
        <taxon>Pseudomonadati</taxon>
        <taxon>Planctomycetota</taxon>
        <taxon>Planctomycetia</taxon>
        <taxon>Pirellulales</taxon>
        <taxon>Lacipirellulaceae</taxon>
        <taxon>Aeoliella</taxon>
    </lineage>
</organism>
<evidence type="ECO:0000313" key="2">
    <source>
        <dbReference type="Proteomes" id="UP000315750"/>
    </source>
</evidence>
<proteinExistence type="predicted"/>
<dbReference type="RefSeq" id="WP_145246364.1">
    <property type="nucleotide sequence ID" value="NZ_CP036278.1"/>
</dbReference>
<name>A0A518ALF3_9BACT</name>
<gene>
    <name evidence="1" type="ORF">Pan181_17040</name>
</gene>
<evidence type="ECO:0000313" key="1">
    <source>
        <dbReference type="EMBL" id="QDU55514.1"/>
    </source>
</evidence>